<dbReference type="Gene3D" id="1.20.1280.50">
    <property type="match status" value="1"/>
</dbReference>
<feature type="compositionally biased region" description="Basic and acidic residues" evidence="1">
    <location>
        <begin position="183"/>
        <end position="203"/>
    </location>
</feature>
<evidence type="ECO:0000313" key="3">
    <source>
        <dbReference type="EMBL" id="KAE8659275.1"/>
    </source>
</evidence>
<evidence type="ECO:0000313" key="4">
    <source>
        <dbReference type="Proteomes" id="UP000436088"/>
    </source>
</evidence>
<feature type="region of interest" description="Disordered" evidence="1">
    <location>
        <begin position="143"/>
        <end position="203"/>
    </location>
</feature>
<dbReference type="InterPro" id="IPR036047">
    <property type="entry name" value="F-box-like_dom_sf"/>
</dbReference>
<organism evidence="3 4">
    <name type="scientific">Hibiscus syriacus</name>
    <name type="common">Rose of Sharon</name>
    <dbReference type="NCBI Taxonomy" id="106335"/>
    <lineage>
        <taxon>Eukaryota</taxon>
        <taxon>Viridiplantae</taxon>
        <taxon>Streptophyta</taxon>
        <taxon>Embryophyta</taxon>
        <taxon>Tracheophyta</taxon>
        <taxon>Spermatophyta</taxon>
        <taxon>Magnoliopsida</taxon>
        <taxon>eudicotyledons</taxon>
        <taxon>Gunneridae</taxon>
        <taxon>Pentapetalae</taxon>
        <taxon>rosids</taxon>
        <taxon>malvids</taxon>
        <taxon>Malvales</taxon>
        <taxon>Malvaceae</taxon>
        <taxon>Malvoideae</taxon>
        <taxon>Hibiscus</taxon>
    </lineage>
</organism>
<feature type="compositionally biased region" description="Polar residues" evidence="1">
    <location>
        <begin position="143"/>
        <end position="152"/>
    </location>
</feature>
<dbReference type="InterPro" id="IPR001810">
    <property type="entry name" value="F-box_dom"/>
</dbReference>
<keyword evidence="4" id="KW-1185">Reference proteome</keyword>
<evidence type="ECO:0000256" key="1">
    <source>
        <dbReference type="SAM" id="MobiDB-lite"/>
    </source>
</evidence>
<proteinExistence type="predicted"/>
<reference evidence="3" key="1">
    <citation type="submission" date="2019-09" db="EMBL/GenBank/DDBJ databases">
        <title>Draft genome information of white flower Hibiscus syriacus.</title>
        <authorList>
            <person name="Kim Y.-M."/>
        </authorList>
    </citation>
    <scope>NUCLEOTIDE SEQUENCE [LARGE SCALE GENOMIC DNA]</scope>
    <source>
        <strain evidence="3">YM2019G1</strain>
    </source>
</reference>
<dbReference type="AlphaFoldDB" id="A0A6A2WVG9"/>
<gene>
    <name evidence="3" type="ORF">F3Y22_tig00116964pilonHSYRG00513</name>
</gene>
<dbReference type="FunFam" id="1.20.1280.50:FF:000022">
    <property type="entry name" value="F-box protein FBW2"/>
    <property type="match status" value="1"/>
</dbReference>
<dbReference type="Pfam" id="PF00646">
    <property type="entry name" value="F-box"/>
    <property type="match status" value="1"/>
</dbReference>
<dbReference type="Proteomes" id="UP000436088">
    <property type="component" value="Unassembled WGS sequence"/>
</dbReference>
<dbReference type="EMBL" id="VEPZ02001738">
    <property type="protein sequence ID" value="KAE8659275.1"/>
    <property type="molecule type" value="Genomic_DNA"/>
</dbReference>
<dbReference type="SUPFAM" id="SSF81383">
    <property type="entry name" value="F-box domain"/>
    <property type="match status" value="1"/>
</dbReference>
<comment type="caution">
    <text evidence="3">The sequence shown here is derived from an EMBL/GenBank/DDBJ whole genome shotgun (WGS) entry which is preliminary data.</text>
</comment>
<protein>
    <recommendedName>
        <fullName evidence="2">F-box domain-containing protein</fullName>
    </recommendedName>
</protein>
<evidence type="ECO:0000259" key="2">
    <source>
        <dbReference type="Pfam" id="PF00646"/>
    </source>
</evidence>
<sequence>MEEQIDFRNWDELIPDALGLIFSNLSLQEVLTVIPGVSKSWRKVVTGPYCWQEIDIEEWSNRCQPIISIGSFECSSLEAPDLFASYVFRAYTTIPFSPSSQRKDPSCRLQMLPDATTPCCRCLAAMTPPQGRLQNARWQPTTIPTVSHQPSFGDSPRFPSQERSKQNSVVAIKATESCKRRRADTEQEQQKRTEKKTENHESN</sequence>
<accession>A0A6A2WVG9</accession>
<name>A0A6A2WVG9_HIBSY</name>
<feature type="domain" description="F-box" evidence="2">
    <location>
        <begin position="10"/>
        <end position="52"/>
    </location>
</feature>